<keyword evidence="5 7" id="KW-0472">Membrane</keyword>
<dbReference type="AlphaFoldDB" id="A0A183UPY1"/>
<comment type="subcellular location">
    <subcellularLocation>
        <location evidence="1">Membrane</location>
        <topology evidence="1">Multi-pass membrane protein</topology>
    </subcellularLocation>
</comment>
<dbReference type="WBParaSite" id="TCNE_0001055101-mRNA-1">
    <property type="protein sequence ID" value="TCNE_0001055101-mRNA-1"/>
    <property type="gene ID" value="TCNE_0001055101"/>
</dbReference>
<evidence type="ECO:0000256" key="6">
    <source>
        <dbReference type="ARBA" id="ARBA00023180"/>
    </source>
</evidence>
<proteinExistence type="inferred from homology"/>
<gene>
    <name evidence="8" type="ORF">TCNE_LOCUS10551</name>
</gene>
<evidence type="ECO:0000256" key="7">
    <source>
        <dbReference type="SAM" id="Phobius"/>
    </source>
</evidence>
<dbReference type="Proteomes" id="UP000050794">
    <property type="component" value="Unassembled WGS sequence"/>
</dbReference>
<reference evidence="8 9" key="2">
    <citation type="submission" date="2018-11" db="EMBL/GenBank/DDBJ databases">
        <authorList>
            <consortium name="Pathogen Informatics"/>
        </authorList>
    </citation>
    <scope>NUCLEOTIDE SEQUENCE [LARGE SCALE GENOMIC DNA]</scope>
</reference>
<keyword evidence="3 7" id="KW-0812">Transmembrane</keyword>
<protein>
    <submittedName>
        <fullName evidence="10">SSD domain-containing protein</fullName>
    </submittedName>
</protein>
<reference evidence="10" key="1">
    <citation type="submission" date="2016-06" db="UniProtKB">
        <authorList>
            <consortium name="WormBaseParasite"/>
        </authorList>
    </citation>
    <scope>IDENTIFICATION</scope>
</reference>
<dbReference type="GO" id="GO:0097108">
    <property type="term" value="F:hedgehog family protein binding"/>
    <property type="evidence" value="ECO:0007669"/>
    <property type="project" value="TreeGrafter"/>
</dbReference>
<dbReference type="GO" id="GO:0045879">
    <property type="term" value="P:negative regulation of smoothened signaling pathway"/>
    <property type="evidence" value="ECO:0007669"/>
    <property type="project" value="TreeGrafter"/>
</dbReference>
<feature type="transmembrane region" description="Helical" evidence="7">
    <location>
        <begin position="131"/>
        <end position="151"/>
    </location>
</feature>
<organism evidence="9 10">
    <name type="scientific">Toxocara canis</name>
    <name type="common">Canine roundworm</name>
    <dbReference type="NCBI Taxonomy" id="6265"/>
    <lineage>
        <taxon>Eukaryota</taxon>
        <taxon>Metazoa</taxon>
        <taxon>Ecdysozoa</taxon>
        <taxon>Nematoda</taxon>
        <taxon>Chromadorea</taxon>
        <taxon>Rhabditida</taxon>
        <taxon>Spirurina</taxon>
        <taxon>Ascaridomorpha</taxon>
        <taxon>Ascaridoidea</taxon>
        <taxon>Toxocaridae</taxon>
        <taxon>Toxocara</taxon>
    </lineage>
</organism>
<evidence type="ECO:0000313" key="9">
    <source>
        <dbReference type="Proteomes" id="UP000050794"/>
    </source>
</evidence>
<dbReference type="PANTHER" id="PTHR46022:SF1">
    <property type="entry name" value="PROTEIN PATCHED"/>
    <property type="match status" value="1"/>
</dbReference>
<accession>A0A183UPY1</accession>
<sequence length="442" mass="50329">MLTLIEPPGAKRGVPTNNRSAQHLLTFAAATDDDDELETDDANERSATGRSDNRTFVQKIDDFLVGKSNSYDFSERWKREFSERPSWCDADMTLQQIKRGKARGNRLALYSRSLIQKALFSLGSFVERHAFLIVAVVLTFFTFCCYGLQFVRIETDIVKLWVARGGRLDEELSFLTRVQQYSTDSEIKRENGLGGGYQVVIHTPRHEGQNILTKEGLLEHVAIMQQIAQYKIEVAGENWTLADICFKPPSPDIDNSSMTAHYIPVIDRIIPCIWITPIDCFWEGSKAIGPHPSIEASSLGIAKEFLTSLPPKERFSWSDLDPQAIVDELDEMFSMGNTRSFFHRADIGKGYLDRWCIDPLDAQCPRNAPNHFPFCDLIPRFLEYAERSGFEVPVDAEYLRDEEAKKKSSNNQFSLFDFFGGSQFPSFKLHYIVFALSEVCEH</sequence>
<keyword evidence="4 7" id="KW-1133">Transmembrane helix</keyword>
<dbReference type="GO" id="GO:0005886">
    <property type="term" value="C:plasma membrane"/>
    <property type="evidence" value="ECO:0007669"/>
    <property type="project" value="TreeGrafter"/>
</dbReference>
<keyword evidence="6" id="KW-0325">Glycoprotein</keyword>
<comment type="similarity">
    <text evidence="2">Belongs to the patched family.</text>
</comment>
<evidence type="ECO:0000256" key="4">
    <source>
        <dbReference type="ARBA" id="ARBA00022989"/>
    </source>
</evidence>
<name>A0A183UPY1_TOXCA</name>
<keyword evidence="9" id="KW-1185">Reference proteome</keyword>
<dbReference type="PANTHER" id="PTHR46022">
    <property type="entry name" value="PROTEIN PATCHED"/>
    <property type="match status" value="1"/>
</dbReference>
<dbReference type="GO" id="GO:0008158">
    <property type="term" value="F:hedgehog receptor activity"/>
    <property type="evidence" value="ECO:0007669"/>
    <property type="project" value="TreeGrafter"/>
</dbReference>
<evidence type="ECO:0000256" key="3">
    <source>
        <dbReference type="ARBA" id="ARBA00022692"/>
    </source>
</evidence>
<evidence type="ECO:0000256" key="1">
    <source>
        <dbReference type="ARBA" id="ARBA00004141"/>
    </source>
</evidence>
<dbReference type="GO" id="GO:0005119">
    <property type="term" value="F:smoothened binding"/>
    <property type="evidence" value="ECO:0007669"/>
    <property type="project" value="TreeGrafter"/>
</dbReference>
<evidence type="ECO:0000313" key="8">
    <source>
        <dbReference type="EMBL" id="VDM41872.1"/>
    </source>
</evidence>
<dbReference type="EMBL" id="UYWY01020538">
    <property type="protein sequence ID" value="VDM41872.1"/>
    <property type="molecule type" value="Genomic_DNA"/>
</dbReference>
<evidence type="ECO:0000256" key="2">
    <source>
        <dbReference type="ARBA" id="ARBA00005585"/>
    </source>
</evidence>
<evidence type="ECO:0000256" key="5">
    <source>
        <dbReference type="ARBA" id="ARBA00023136"/>
    </source>
</evidence>
<evidence type="ECO:0000313" key="10">
    <source>
        <dbReference type="WBParaSite" id="TCNE_0001055101-mRNA-1"/>
    </source>
</evidence>